<dbReference type="GO" id="GO:0016829">
    <property type="term" value="F:lyase activity"/>
    <property type="evidence" value="ECO:0007669"/>
    <property type="project" value="UniProtKB-KW"/>
</dbReference>
<dbReference type="AlphaFoldDB" id="A0A7C9BE54"/>
<dbReference type="GO" id="GO:0042597">
    <property type="term" value="C:periplasmic space"/>
    <property type="evidence" value="ECO:0007669"/>
    <property type="project" value="InterPro"/>
</dbReference>
<proteinExistence type="predicted"/>
<dbReference type="Gene3D" id="1.50.10.100">
    <property type="entry name" value="Chondroitin AC/alginate lyase"/>
    <property type="match status" value="1"/>
</dbReference>
<dbReference type="InterPro" id="IPR008929">
    <property type="entry name" value="Chondroitin_lyas"/>
</dbReference>
<keyword evidence="2" id="KW-0677">Repeat</keyword>
<dbReference type="Gene3D" id="2.160.20.10">
    <property type="entry name" value="Single-stranded right-handed beta-helix, Pectin lyase-like"/>
    <property type="match status" value="1"/>
</dbReference>
<dbReference type="InterPro" id="IPR011050">
    <property type="entry name" value="Pectin_lyase_fold/virulence"/>
</dbReference>
<dbReference type="RefSeq" id="WP_152757702.1">
    <property type="nucleotide sequence ID" value="NZ_WHLY01000002.1"/>
</dbReference>
<sequence length="685" mass="74895">MRRFVAPMLSLGMMLVLLVPVSGQKFAHPGINQTAADLQYMKAEVLKGHQPYKDAFERLKAATDLDFKVTPYTHVLRGPYGRPNIGGDDLSKGATLAYNCALLWYITDDKTYADKAIQVLNAWSGTLWDFDYNDAKLLAAWTGHLLCNAAELLKYTPSGWKNHDIDRFTHLMTTVYYPLLRYYFPQANGNWDGAIIHSILAIAVFTDNRSLFDQATDHLLHGPVNGSLFKYIFPSGQCQESTRDQGHVQLGLGEFAGAAQIAYTQGVDVFSMADNRLALGYEYTARFLMGETPHCYGLISERAKTLRDDYEYVYRHYAAMGVEVPYTKLAADSVRNNASRSILTSVRKPGSIKSGKYPPIRASTIGYIAGALAIPATKIPGDAVRVAPGQSLQQALDAAAGSKRWVVAQAGLHTLPTTLKIPSGVTLAGEGIQTILFLDPSSGVRDAIVSATDDLHDVTLRDFVIEGSTQPETGTDPNSRRSFRSTANRGGIMFLSPRQGAMANLSFINLTVRNCTYNGVFVSGATQVTVTSCDFTENGSSVVPGPKLQHNLLLTHCENVKIKGCRLDTSPFGCGLSLGHCKQVSVSASEIARNGHYGILVAESEDITIEENLIEANDRSGVMMEYLDLGSNQVTVQGNRIQYNQGFGVEAYALKKGMIKNNTYEGNGSSAKQEKISEEKRILME</sequence>
<protein>
    <recommendedName>
        <fullName evidence="10">Right handed beta helix domain-containing protein</fullName>
    </recommendedName>
</protein>
<evidence type="ECO:0000256" key="3">
    <source>
        <dbReference type="ARBA" id="ARBA00023239"/>
    </source>
</evidence>
<keyword evidence="3" id="KW-0456">Lyase</keyword>
<dbReference type="SUPFAM" id="SSF48230">
    <property type="entry name" value="Chondroitin AC/alginate lyase"/>
    <property type="match status" value="1"/>
</dbReference>
<evidence type="ECO:0000259" key="6">
    <source>
        <dbReference type="Pfam" id="PF05426"/>
    </source>
</evidence>
<dbReference type="InterPro" id="IPR039448">
    <property type="entry name" value="Beta_helix"/>
</dbReference>
<keyword evidence="1 5" id="KW-0732">Signal</keyword>
<evidence type="ECO:0000256" key="1">
    <source>
        <dbReference type="ARBA" id="ARBA00022729"/>
    </source>
</evidence>
<organism evidence="8 9">
    <name type="scientific">Salmonirosea aquatica</name>
    <dbReference type="NCBI Taxonomy" id="2654236"/>
    <lineage>
        <taxon>Bacteria</taxon>
        <taxon>Pseudomonadati</taxon>
        <taxon>Bacteroidota</taxon>
        <taxon>Cytophagia</taxon>
        <taxon>Cytophagales</taxon>
        <taxon>Spirosomataceae</taxon>
        <taxon>Salmonirosea</taxon>
    </lineage>
</organism>
<comment type="caution">
    <text evidence="8">The sequence shown here is derived from an EMBL/GenBank/DDBJ whole genome shotgun (WGS) entry which is preliminary data.</text>
</comment>
<dbReference type="SMART" id="SM00710">
    <property type="entry name" value="PbH1"/>
    <property type="match status" value="7"/>
</dbReference>
<gene>
    <name evidence="8" type="ORF">GBK04_05800</name>
</gene>
<dbReference type="Pfam" id="PF13229">
    <property type="entry name" value="Beta_helix"/>
    <property type="match status" value="1"/>
</dbReference>
<evidence type="ECO:0008006" key="10">
    <source>
        <dbReference type="Google" id="ProtNLM"/>
    </source>
</evidence>
<dbReference type="InterPro" id="IPR012334">
    <property type="entry name" value="Pectin_lyas_fold"/>
</dbReference>
<evidence type="ECO:0000313" key="9">
    <source>
        <dbReference type="Proteomes" id="UP000479293"/>
    </source>
</evidence>
<evidence type="ECO:0000256" key="2">
    <source>
        <dbReference type="ARBA" id="ARBA00022737"/>
    </source>
</evidence>
<reference evidence="8 9" key="1">
    <citation type="submission" date="2019-10" db="EMBL/GenBank/DDBJ databases">
        <title>Draft Genome Sequence of Cytophagaceae sp. SJW1-29.</title>
        <authorList>
            <person name="Choi A."/>
        </authorList>
    </citation>
    <scope>NUCLEOTIDE SEQUENCE [LARGE SCALE GENOMIC DNA]</scope>
    <source>
        <strain evidence="8 9">SJW1-29</strain>
    </source>
</reference>
<feature type="compositionally biased region" description="Basic and acidic residues" evidence="4">
    <location>
        <begin position="672"/>
        <end position="685"/>
    </location>
</feature>
<dbReference type="PANTHER" id="PTHR22990">
    <property type="entry name" value="F-BOX ONLY PROTEIN"/>
    <property type="match status" value="1"/>
</dbReference>
<accession>A0A7C9BE54</accession>
<feature type="domain" description="Right handed beta helix" evidence="7">
    <location>
        <begin position="552"/>
        <end position="669"/>
    </location>
</feature>
<dbReference type="SUPFAM" id="SSF51126">
    <property type="entry name" value="Pectin lyase-like"/>
    <property type="match status" value="1"/>
</dbReference>
<dbReference type="EMBL" id="WHLY01000002">
    <property type="protein sequence ID" value="MPR32881.1"/>
    <property type="molecule type" value="Genomic_DNA"/>
</dbReference>
<dbReference type="Pfam" id="PF05426">
    <property type="entry name" value="Alginate_lyase"/>
    <property type="match status" value="1"/>
</dbReference>
<evidence type="ECO:0000313" key="8">
    <source>
        <dbReference type="EMBL" id="MPR32881.1"/>
    </source>
</evidence>
<dbReference type="PANTHER" id="PTHR22990:SF15">
    <property type="entry name" value="F-BOX ONLY PROTEIN 10"/>
    <property type="match status" value="1"/>
</dbReference>
<evidence type="ECO:0000259" key="7">
    <source>
        <dbReference type="Pfam" id="PF13229"/>
    </source>
</evidence>
<evidence type="ECO:0000256" key="5">
    <source>
        <dbReference type="SAM" id="SignalP"/>
    </source>
</evidence>
<feature type="signal peptide" evidence="5">
    <location>
        <begin position="1"/>
        <end position="27"/>
    </location>
</feature>
<feature type="chain" id="PRO_5028923119" description="Right handed beta helix domain-containing protein" evidence="5">
    <location>
        <begin position="28"/>
        <end position="685"/>
    </location>
</feature>
<dbReference type="InterPro" id="IPR008397">
    <property type="entry name" value="Alginate_lyase_dom"/>
</dbReference>
<feature type="region of interest" description="Disordered" evidence="4">
    <location>
        <begin position="663"/>
        <end position="685"/>
    </location>
</feature>
<dbReference type="InterPro" id="IPR051550">
    <property type="entry name" value="SCF-Subunits/Alg-Epimerases"/>
</dbReference>
<name>A0A7C9BE54_9BACT</name>
<evidence type="ECO:0000256" key="4">
    <source>
        <dbReference type="SAM" id="MobiDB-lite"/>
    </source>
</evidence>
<dbReference type="Proteomes" id="UP000479293">
    <property type="component" value="Unassembled WGS sequence"/>
</dbReference>
<keyword evidence="9" id="KW-1185">Reference proteome</keyword>
<feature type="domain" description="Alginate lyase" evidence="6">
    <location>
        <begin position="94"/>
        <end position="288"/>
    </location>
</feature>
<dbReference type="InterPro" id="IPR006626">
    <property type="entry name" value="PbH1"/>
</dbReference>